<dbReference type="PANTHER" id="PTHR31118">
    <property type="entry name" value="CYCLASE-LIKE PROTEIN 2"/>
    <property type="match status" value="1"/>
</dbReference>
<organism evidence="1 2">
    <name type="scientific">Priestia filamentosa</name>
    <dbReference type="NCBI Taxonomy" id="1402861"/>
    <lineage>
        <taxon>Bacteria</taxon>
        <taxon>Bacillati</taxon>
        <taxon>Bacillota</taxon>
        <taxon>Bacilli</taxon>
        <taxon>Bacillales</taxon>
        <taxon>Bacillaceae</taxon>
        <taxon>Priestia</taxon>
    </lineage>
</organism>
<dbReference type="SUPFAM" id="SSF102198">
    <property type="entry name" value="Putative cyclase"/>
    <property type="match status" value="1"/>
</dbReference>
<dbReference type="PANTHER" id="PTHR31118:SF12">
    <property type="entry name" value="CYCLASE-LIKE PROTEIN 2"/>
    <property type="match status" value="1"/>
</dbReference>
<accession>A0A1X7F8S0</accession>
<accession>A0A0H4KDX7</accession>
<proteinExistence type="predicted"/>
<keyword evidence="2" id="KW-1185">Reference proteome</keyword>
<reference evidence="2" key="2">
    <citation type="submission" date="2015-06" db="EMBL/GenBank/DDBJ databases">
        <title>Genome Sequence of Bacillus endophyticus and Analysis of its Companion Mechanism in the Ketogulonigenium vulgare-Bacillus strain Consortium.</title>
        <authorList>
            <person name="Jia N."/>
            <person name="Du J."/>
            <person name="Ding M.-Z."/>
            <person name="Gao F."/>
            <person name="Yuan Y.-J."/>
        </authorList>
    </citation>
    <scope>NUCLEOTIDE SEQUENCE [LARGE SCALE GENOMIC DNA]</scope>
    <source>
        <strain evidence="2">Hbe603</strain>
    </source>
</reference>
<dbReference type="EMBL" id="CP011974">
    <property type="protein sequence ID" value="AKO91825.1"/>
    <property type="molecule type" value="Genomic_DNA"/>
</dbReference>
<dbReference type="InterPro" id="IPR037175">
    <property type="entry name" value="KFase_sf"/>
</dbReference>
<dbReference type="PATRIC" id="fig|135735.6.peg.1350"/>
<dbReference type="Pfam" id="PF04199">
    <property type="entry name" value="Cyclase"/>
    <property type="match status" value="1"/>
</dbReference>
<dbReference type="Gene3D" id="3.50.30.50">
    <property type="entry name" value="Putative cyclase"/>
    <property type="match status" value="1"/>
</dbReference>
<gene>
    <name evidence="1" type="ORF">BEH_06720</name>
</gene>
<reference evidence="1 2" key="1">
    <citation type="journal article" date="2015" name="PLoS ONE">
        <title>Genome Sequence of Bacillus endophyticus and Analysis of Its Companion Mechanism in the Ketogulonigenium vulgare-Bacillus Strain Consortium.</title>
        <authorList>
            <person name="Jia N."/>
            <person name="Du J."/>
            <person name="Ding M.Z."/>
            <person name="Gao F."/>
            <person name="Yuan Y.J."/>
        </authorList>
    </citation>
    <scope>NUCLEOTIDE SEQUENCE [LARGE SCALE GENOMIC DNA]</scope>
    <source>
        <strain evidence="1 2">Hbe603</strain>
    </source>
</reference>
<dbReference type="InterPro" id="IPR007325">
    <property type="entry name" value="KFase/CYL"/>
</dbReference>
<sequence>MKIIDLTLELYSGFVTDNDHLREHVLNKSKKDNDYSKSKEVEQRFISFLNQNGTHVEAPLHFIENGASVEQMKVEKMFGDSLVLDVSMLKELHDPITKDLLEEAERRQGVYVEKNDIVLIKTRKRGGGEEGAIETKGLDESAANWFVEKQIHVVGLDLPNVDRREHLESDIYQFLLSNEIYIVENLINLDQLPKHSRFLFFGIPLKLRNATTSPIRALSILNSQLI</sequence>
<dbReference type="Proteomes" id="UP000036202">
    <property type="component" value="Chromosome"/>
</dbReference>
<dbReference type="OrthoDB" id="9796085at2"/>
<dbReference type="KEGG" id="beo:BEH_06720"/>
<dbReference type="GO" id="GO:0004061">
    <property type="term" value="F:arylformamidase activity"/>
    <property type="evidence" value="ECO:0007669"/>
    <property type="project" value="InterPro"/>
</dbReference>
<protein>
    <submittedName>
        <fullName evidence="1">Uncharacterized protein</fullName>
    </submittedName>
</protein>
<evidence type="ECO:0000313" key="2">
    <source>
        <dbReference type="Proteomes" id="UP000036202"/>
    </source>
</evidence>
<dbReference type="AlphaFoldDB" id="A0A0H4KDX7"/>
<evidence type="ECO:0000313" key="1">
    <source>
        <dbReference type="EMBL" id="AKO91825.1"/>
    </source>
</evidence>
<dbReference type="GeneID" id="93702586"/>
<dbReference type="RefSeq" id="WP_046216825.1">
    <property type="nucleotide sequence ID" value="NZ_CP011974.1"/>
</dbReference>
<dbReference type="GO" id="GO:0019441">
    <property type="term" value="P:L-tryptophan catabolic process to kynurenine"/>
    <property type="evidence" value="ECO:0007669"/>
    <property type="project" value="InterPro"/>
</dbReference>
<name>A0A0H4KDX7_9BACI</name>